<name>A0A2G5SZG2_9PELO</name>
<gene>
    <name evidence="1" type="primary">Cnig_chr_X.g25546</name>
    <name evidence="1" type="ORF">B9Z55_025546</name>
</gene>
<evidence type="ECO:0000313" key="1">
    <source>
        <dbReference type="EMBL" id="PIC20299.1"/>
    </source>
</evidence>
<keyword evidence="2" id="KW-1185">Reference proteome</keyword>
<accession>A0A2G5SZG2</accession>
<dbReference type="OrthoDB" id="10380699at2759"/>
<evidence type="ECO:0000313" key="2">
    <source>
        <dbReference type="Proteomes" id="UP000230233"/>
    </source>
</evidence>
<organism evidence="1 2">
    <name type="scientific">Caenorhabditis nigoni</name>
    <dbReference type="NCBI Taxonomy" id="1611254"/>
    <lineage>
        <taxon>Eukaryota</taxon>
        <taxon>Metazoa</taxon>
        <taxon>Ecdysozoa</taxon>
        <taxon>Nematoda</taxon>
        <taxon>Chromadorea</taxon>
        <taxon>Rhabditida</taxon>
        <taxon>Rhabditina</taxon>
        <taxon>Rhabditomorpha</taxon>
        <taxon>Rhabditoidea</taxon>
        <taxon>Rhabditidae</taxon>
        <taxon>Peloderinae</taxon>
        <taxon>Caenorhabditis</taxon>
    </lineage>
</organism>
<dbReference type="Pfam" id="PF11430">
    <property type="entry name" value="EGL-1"/>
    <property type="match status" value="1"/>
</dbReference>
<dbReference type="AlphaFoldDB" id="A0A2G5SZG2"/>
<sequence>MSSCFRFTSSSSCSNLPTKLSKGAKFEFSRLEVGSDRFNTIHMEPDFCIGHAIGKQLRQLCDDFDKEMMAYAHETSIVATLKSLWDVISANFYSQNASRSKNKTSNTRHHCSTMVNHCRVLLSKISNFIIKY</sequence>
<proteinExistence type="predicted"/>
<dbReference type="InterPro" id="IPR021543">
    <property type="entry name" value="EGL-1"/>
</dbReference>
<reference evidence="2" key="1">
    <citation type="submission" date="2017-10" db="EMBL/GenBank/DDBJ databases">
        <title>Rapid genome shrinkage in a self-fertile nematode reveals novel sperm competition proteins.</title>
        <authorList>
            <person name="Yin D."/>
            <person name="Schwarz E.M."/>
            <person name="Thomas C.G."/>
            <person name="Felde R.L."/>
            <person name="Korf I.F."/>
            <person name="Cutter A.D."/>
            <person name="Schartner C.M."/>
            <person name="Ralston E.J."/>
            <person name="Meyer B.J."/>
            <person name="Haag E.S."/>
        </authorList>
    </citation>
    <scope>NUCLEOTIDE SEQUENCE [LARGE SCALE GENOMIC DNA]</scope>
    <source>
        <strain evidence="2">JU1422</strain>
    </source>
</reference>
<protein>
    <submittedName>
        <fullName evidence="1">Uncharacterized protein</fullName>
    </submittedName>
</protein>
<dbReference type="EMBL" id="PDUG01000006">
    <property type="protein sequence ID" value="PIC20299.1"/>
    <property type="molecule type" value="Genomic_DNA"/>
</dbReference>
<dbReference type="Proteomes" id="UP000230233">
    <property type="component" value="Chromosome X"/>
</dbReference>
<comment type="caution">
    <text evidence="1">The sequence shown here is derived from an EMBL/GenBank/DDBJ whole genome shotgun (WGS) entry which is preliminary data.</text>
</comment>